<reference evidence="2 3" key="2">
    <citation type="journal article" date="2017" name="Nat. Ecol. Evol.">
        <title>Scallop genome provides insights into evolution of bilaterian karyotype and development.</title>
        <authorList>
            <person name="Wang S."/>
            <person name="Zhang J."/>
            <person name="Jiao W."/>
            <person name="Li J."/>
            <person name="Xun X."/>
            <person name="Sun Y."/>
            <person name="Guo X."/>
            <person name="Huan P."/>
            <person name="Dong B."/>
            <person name="Zhang L."/>
            <person name="Hu X."/>
            <person name="Sun X."/>
            <person name="Wang J."/>
            <person name="Zhao C."/>
            <person name="Wang Y."/>
            <person name="Wang D."/>
            <person name="Huang X."/>
            <person name="Wang R."/>
            <person name="Lv J."/>
            <person name="Li Y."/>
            <person name="Zhang Z."/>
            <person name="Liu B."/>
            <person name="Lu W."/>
            <person name="Hui Y."/>
            <person name="Liang J."/>
            <person name="Zhou Z."/>
            <person name="Hou R."/>
            <person name="Li X."/>
            <person name="Liu Y."/>
            <person name="Li H."/>
            <person name="Ning X."/>
            <person name="Lin Y."/>
            <person name="Zhao L."/>
            <person name="Xing Q."/>
            <person name="Dou J."/>
            <person name="Li Y."/>
            <person name="Mao J."/>
            <person name="Guo H."/>
            <person name="Dou H."/>
            <person name="Li T."/>
            <person name="Mu C."/>
            <person name="Jiang W."/>
            <person name="Fu Q."/>
            <person name="Fu X."/>
            <person name="Miao Y."/>
            <person name="Liu J."/>
            <person name="Yu Q."/>
            <person name="Li R."/>
            <person name="Liao H."/>
            <person name="Li X."/>
            <person name="Kong Y."/>
            <person name="Jiang Z."/>
            <person name="Chourrout D."/>
            <person name="Li R."/>
            <person name="Bao Z."/>
        </authorList>
    </citation>
    <scope>NUCLEOTIDE SEQUENCE [LARGE SCALE GENOMIC DNA]</scope>
    <source>
        <strain evidence="2 3">PY_sf001</strain>
    </source>
</reference>
<proteinExistence type="evidence at transcript level"/>
<dbReference type="OrthoDB" id="6150714at2759"/>
<reference evidence="1" key="1">
    <citation type="journal article" date="2016" name="Fish Shellfish Immunol.">
        <title>Hsp70 gene expansions in the scallop (Patinopecten yessoensis) genome and their expression regulation after exposure to the toxic dinoflagellate Alexandrium catenella.</title>
        <authorList>
            <person name="Cheng J."/>
            <person name="Xun X."/>
            <person name="Kong Y."/>
            <person name="Wang S."/>
            <person name="Yang Z."/>
            <person name="Li Y."/>
            <person name="Kong D."/>
            <person name="Wang S."/>
            <person name="Zhang L."/>
            <person name="Hu X."/>
            <person name="Bao Z."/>
        </authorList>
    </citation>
    <scope>NUCLEOTIDE SEQUENCE</scope>
    <source>
        <strain evidence="1">PYE.716221.3.HSPA12</strain>
    </source>
</reference>
<dbReference type="EMBL" id="KX085131">
    <property type="protein sequence ID" value="AOR17388.1"/>
    <property type="molecule type" value="mRNA"/>
</dbReference>
<dbReference type="EMBL" id="NEDP02076681">
    <property type="protein sequence ID" value="OWF36052.1"/>
    <property type="molecule type" value="Genomic_DNA"/>
</dbReference>
<dbReference type="Gene3D" id="3.30.420.40">
    <property type="match status" value="2"/>
</dbReference>
<keyword evidence="3" id="KW-1185">Reference proteome</keyword>
<gene>
    <name evidence="2" type="ORF">KP79_PYT22244</name>
</gene>
<dbReference type="SUPFAM" id="SSF53067">
    <property type="entry name" value="Actin-like ATPase domain"/>
    <property type="match status" value="2"/>
</dbReference>
<dbReference type="InterPro" id="IPR043129">
    <property type="entry name" value="ATPase_NBD"/>
</dbReference>
<dbReference type="Gene3D" id="3.90.640.10">
    <property type="entry name" value="Actin, Chain A, domain 4"/>
    <property type="match status" value="1"/>
</dbReference>
<protein>
    <submittedName>
        <fullName evidence="1 2">Heat shock 70 kDa protein</fullName>
    </submittedName>
</protein>
<organism evidence="1">
    <name type="scientific">Mizuhopecten yessoensis</name>
    <name type="common">Japanese scallop</name>
    <name type="synonym">Patinopecten yessoensis</name>
    <dbReference type="NCBI Taxonomy" id="6573"/>
    <lineage>
        <taxon>Eukaryota</taxon>
        <taxon>Metazoa</taxon>
        <taxon>Spiralia</taxon>
        <taxon>Lophotrochozoa</taxon>
        <taxon>Mollusca</taxon>
        <taxon>Bivalvia</taxon>
        <taxon>Autobranchia</taxon>
        <taxon>Pteriomorphia</taxon>
        <taxon>Pectinida</taxon>
        <taxon>Pectinoidea</taxon>
        <taxon>Pectinidae</taxon>
        <taxon>Mizuhopecten</taxon>
    </lineage>
</organism>
<keyword evidence="1" id="KW-0346">Stress response</keyword>
<evidence type="ECO:0000313" key="1">
    <source>
        <dbReference type="EMBL" id="AOR17388.1"/>
    </source>
</evidence>
<name>A0A1C9U328_MIZYE</name>
<sequence length="570" mass="65071">MRLLVRNGRLSPLDMAKDIYFSVVISIGETYCRSAACSKFGSDNDPFTISAMVWSSAIRNAYDLKNSTTLLLHPDKSFHSFGYEAEKNYANMTEDEEKDQTSYYYFRSLHNLKKINKGAKIKDETGKMLPVFDVFVHSIRFMKEETFRVVPHTFIREYTMFMVTFPARWGNNAKPCIREAAEKAGIPRDNLIVVLDPEVAALTCYLPESNQIDSFYKPIMSGASYIVVDLGGRTGDISYHQHNGFLRKLLPTEGRALGGNSVNDEFWKLLGQVYGEKQLLRLKKENPDDYDSVIKVFENKVRFTSLEGDGFLRMNIRTILIDKEVTDLSRFSGSFRVGPGDKLSFSLEQIRRLFEKTLTAIETGIERILHAHRLKGAEYILLVGEFSECKLVQSAIRKRFPQKKVIVPCQPRLAVVKGAALFIFISKTMNSEARCTYGVQHWPKFDKTRHPLDKLVVIDGVIRCKDVFFKYIERGEQIPKNRRISHVCSLFTSSTDTVECTVYASCHRDPQFTDDEGCAVLGVLRAPFTVDRKVAEVEIEQTLIFNKTCITLQAINMETGQVCETQMEYM</sequence>
<dbReference type="PANTHER" id="PTHR14187">
    <property type="entry name" value="ALPHA KINASE/ELONGATION FACTOR 2 KINASE"/>
    <property type="match status" value="1"/>
</dbReference>
<dbReference type="STRING" id="6573.A0A1C9U328"/>
<dbReference type="PANTHER" id="PTHR14187:SF5">
    <property type="entry name" value="HEAT SHOCK 70 KDA PROTEIN 12A"/>
    <property type="match status" value="1"/>
</dbReference>
<evidence type="ECO:0000313" key="2">
    <source>
        <dbReference type="EMBL" id="OWF36052.1"/>
    </source>
</evidence>
<dbReference type="AlphaFoldDB" id="A0A1C9U328"/>
<accession>A0A1C9U328</accession>
<evidence type="ECO:0000313" key="3">
    <source>
        <dbReference type="Proteomes" id="UP000242188"/>
    </source>
</evidence>
<dbReference type="Proteomes" id="UP000242188">
    <property type="component" value="Unassembled WGS sequence"/>
</dbReference>